<dbReference type="EMBL" id="CP120682">
    <property type="protein sequence ID" value="WKN39667.1"/>
    <property type="molecule type" value="Genomic_DNA"/>
</dbReference>
<sequence length="390" mass="44951">MSLSIFFRPVDASVYEWVSTRNTVFKTIDVYTDDFPNYAEADIALIGLNEHRGSEFNEGITRAADVVRQAFYRLKKGSGAYKVIDLGNLVNGHNLEETYGRVREVCETLISYNTFPVLIGGSHDLDYGQYQAYETMEKLITILSVDAYIDIEKLTDSQDTQKPYQHHLHKILMHDPNYLLNYSHLGYQSYLVDAEVPGLLDKFYFDTYRLGLVNQSLSTMEPVLRSADMLSFDISAIKSADAPGHARAQPFGLTGQEACQLCWYAGHSERLTSAGFYEYNPDFDDEKQTTAAVMAVMIWYLIEGFYHRTYEEDFESNDFIKYLVPLPIPPEQIVFYKAKKNEKWWMEIPTPQVERMKERKSIVPCDPSDYEMATNGEIPDRWIQTQAKYL</sequence>
<reference evidence="4" key="1">
    <citation type="journal article" date="2023" name="Comput. Struct. Biotechnol. J.">
        <title>Discovery of a novel marine Bacteroidetes with a rich repertoire of carbohydrate-active enzymes.</title>
        <authorList>
            <person name="Chen B."/>
            <person name="Liu G."/>
            <person name="Chen Q."/>
            <person name="Wang H."/>
            <person name="Liu L."/>
            <person name="Tang K."/>
        </authorList>
    </citation>
    <scope>NUCLEOTIDE SEQUENCE</scope>
    <source>
        <strain evidence="4">TK19036</strain>
    </source>
</reference>
<dbReference type="CDD" id="cd09988">
    <property type="entry name" value="Formimidoylglutamase"/>
    <property type="match status" value="1"/>
</dbReference>
<gene>
    <name evidence="4" type="ORF">K4G66_13290</name>
</gene>
<proteinExistence type="inferred from homology"/>
<dbReference type="InterPro" id="IPR023696">
    <property type="entry name" value="Ureohydrolase_dom_sf"/>
</dbReference>
<dbReference type="PROSITE" id="PS51409">
    <property type="entry name" value="ARGINASE_2"/>
    <property type="match status" value="1"/>
</dbReference>
<evidence type="ECO:0000256" key="2">
    <source>
        <dbReference type="ARBA" id="ARBA00022801"/>
    </source>
</evidence>
<keyword evidence="1" id="KW-0479">Metal-binding</keyword>
<evidence type="ECO:0000256" key="1">
    <source>
        <dbReference type="ARBA" id="ARBA00022723"/>
    </source>
</evidence>
<dbReference type="InterPro" id="IPR006035">
    <property type="entry name" value="Ureohydrolase"/>
</dbReference>
<reference evidence="4" key="2">
    <citation type="journal article" date="2024" name="Antonie Van Leeuwenhoek">
        <title>Roseihalotalea indica gen. nov., sp. nov., a halophilic Bacteroidetes from mesopelagic Southwest Indian Ocean with higher carbohydrate metabolic potential.</title>
        <authorList>
            <person name="Chen B."/>
            <person name="Zhang M."/>
            <person name="Lin D."/>
            <person name="Ye J."/>
            <person name="Tang K."/>
        </authorList>
    </citation>
    <scope>NUCLEOTIDE SEQUENCE</scope>
    <source>
        <strain evidence="4">TK19036</strain>
    </source>
</reference>
<keyword evidence="2" id="KW-0378">Hydrolase</keyword>
<dbReference type="AlphaFoldDB" id="A0AA49GRM2"/>
<name>A0AA49GRM2_9BACT</name>
<evidence type="ECO:0000256" key="3">
    <source>
        <dbReference type="PROSITE-ProRule" id="PRU00742"/>
    </source>
</evidence>
<organism evidence="4">
    <name type="scientific">Roseihalotalea indica</name>
    <dbReference type="NCBI Taxonomy" id="2867963"/>
    <lineage>
        <taxon>Bacteria</taxon>
        <taxon>Pseudomonadati</taxon>
        <taxon>Bacteroidota</taxon>
        <taxon>Cytophagia</taxon>
        <taxon>Cytophagales</taxon>
        <taxon>Catalimonadaceae</taxon>
        <taxon>Roseihalotalea</taxon>
    </lineage>
</organism>
<accession>A0AA49GRM2</accession>
<dbReference type="PANTHER" id="PTHR11358">
    <property type="entry name" value="ARGINASE/AGMATINASE"/>
    <property type="match status" value="1"/>
</dbReference>
<evidence type="ECO:0000313" key="4">
    <source>
        <dbReference type="EMBL" id="WKN39667.1"/>
    </source>
</evidence>
<protein>
    <submittedName>
        <fullName evidence="4">Formimidoylglutamase</fullName>
    </submittedName>
</protein>
<dbReference type="GO" id="GO:0046872">
    <property type="term" value="F:metal ion binding"/>
    <property type="evidence" value="ECO:0007669"/>
    <property type="project" value="UniProtKB-KW"/>
</dbReference>
<dbReference type="Gene3D" id="3.40.800.10">
    <property type="entry name" value="Ureohydrolase domain"/>
    <property type="match status" value="1"/>
</dbReference>
<dbReference type="SUPFAM" id="SSF52768">
    <property type="entry name" value="Arginase/deacetylase"/>
    <property type="match status" value="1"/>
</dbReference>
<dbReference type="PANTHER" id="PTHR11358:SF26">
    <property type="entry name" value="GUANIDINO ACID HYDROLASE, MITOCHONDRIAL"/>
    <property type="match status" value="1"/>
</dbReference>
<comment type="similarity">
    <text evidence="3">Belongs to the arginase family.</text>
</comment>
<dbReference type="GO" id="GO:0008783">
    <property type="term" value="F:agmatinase activity"/>
    <property type="evidence" value="ECO:0007669"/>
    <property type="project" value="TreeGrafter"/>
</dbReference>
<dbReference type="GO" id="GO:0033389">
    <property type="term" value="P:putrescine biosynthetic process from arginine, via agmatine"/>
    <property type="evidence" value="ECO:0007669"/>
    <property type="project" value="TreeGrafter"/>
</dbReference>
<dbReference type="Pfam" id="PF00491">
    <property type="entry name" value="Arginase"/>
    <property type="match status" value="1"/>
</dbReference>